<dbReference type="Gene3D" id="1.20.1280.50">
    <property type="match status" value="1"/>
</dbReference>
<dbReference type="PANTHER" id="PTHR31672:SF13">
    <property type="entry name" value="F-BOX PROTEIN CPR30-LIKE"/>
    <property type="match status" value="1"/>
</dbReference>
<reference evidence="2 3" key="1">
    <citation type="journal article" date="2018" name="Nat. Genet.">
        <title>The Rosa genome provides new insights in the design of modern roses.</title>
        <authorList>
            <person name="Bendahmane M."/>
        </authorList>
    </citation>
    <scope>NUCLEOTIDE SEQUENCE [LARGE SCALE GENOMIC DNA]</scope>
    <source>
        <strain evidence="3">cv. Old Blush</strain>
    </source>
</reference>
<dbReference type="InterPro" id="IPR036047">
    <property type="entry name" value="F-box-like_dom_sf"/>
</dbReference>
<dbReference type="Pfam" id="PF07734">
    <property type="entry name" value="FBA_1"/>
    <property type="match status" value="1"/>
</dbReference>
<accession>A0A2P6RG96</accession>
<gene>
    <name evidence="2" type="ORF">RchiOBHm_Chr3g0491541</name>
</gene>
<organism evidence="2 3">
    <name type="scientific">Rosa chinensis</name>
    <name type="common">China rose</name>
    <dbReference type="NCBI Taxonomy" id="74649"/>
    <lineage>
        <taxon>Eukaryota</taxon>
        <taxon>Viridiplantae</taxon>
        <taxon>Streptophyta</taxon>
        <taxon>Embryophyta</taxon>
        <taxon>Tracheophyta</taxon>
        <taxon>Spermatophyta</taxon>
        <taxon>Magnoliopsida</taxon>
        <taxon>eudicotyledons</taxon>
        <taxon>Gunneridae</taxon>
        <taxon>Pentapetalae</taxon>
        <taxon>rosids</taxon>
        <taxon>fabids</taxon>
        <taxon>Rosales</taxon>
        <taxon>Rosaceae</taxon>
        <taxon>Rosoideae</taxon>
        <taxon>Rosoideae incertae sedis</taxon>
        <taxon>Rosa</taxon>
    </lineage>
</organism>
<comment type="caution">
    <text evidence="2">The sequence shown here is derived from an EMBL/GenBank/DDBJ whole genome shotgun (WGS) entry which is preliminary data.</text>
</comment>
<dbReference type="Pfam" id="PF12937">
    <property type="entry name" value="F-box-like"/>
    <property type="match status" value="1"/>
</dbReference>
<dbReference type="InterPro" id="IPR006527">
    <property type="entry name" value="F-box-assoc_dom_typ1"/>
</dbReference>
<protein>
    <submittedName>
        <fullName evidence="2">Putative F-box domain-containing protein</fullName>
    </submittedName>
</protein>
<dbReference type="STRING" id="74649.A0A2P6RG96"/>
<dbReference type="PANTHER" id="PTHR31672">
    <property type="entry name" value="BNACNNG10540D PROTEIN"/>
    <property type="match status" value="1"/>
</dbReference>
<dbReference type="PROSITE" id="PS50181">
    <property type="entry name" value="FBOX"/>
    <property type="match status" value="1"/>
</dbReference>
<dbReference type="SUPFAM" id="SSF81383">
    <property type="entry name" value="F-box domain"/>
    <property type="match status" value="1"/>
</dbReference>
<evidence type="ECO:0000259" key="1">
    <source>
        <dbReference type="PROSITE" id="PS50181"/>
    </source>
</evidence>
<dbReference type="InterPro" id="IPR001810">
    <property type="entry name" value="F-box_dom"/>
</dbReference>
<dbReference type="EMBL" id="PDCK01000041">
    <property type="protein sequence ID" value="PRQ45451.1"/>
    <property type="molecule type" value="Genomic_DNA"/>
</dbReference>
<dbReference type="SMART" id="SM00256">
    <property type="entry name" value="FBOX"/>
    <property type="match status" value="1"/>
</dbReference>
<sequence length="411" mass="47170">MAEEVVVQILSRLPPKSLMRFKCVRKSWCALVNNPGFIFQQLHLYNKFSSTPILIKRTVISRTESTSEEVVFSFLNLHNDDYNCHLEANCHSIVEDINFPASMGLKTRGQFIELPMPSSSSFDEDVYVIGHCDGIICLLVIYISTSVIICNPAIKEYRLVKDVDVISFHVGFGYHPKSKDYILINVMSTGEKVYDNERLVIHPPRAKLYTLGTGSWREINTNYLETETTHFWPSLFQFYFKGIFYWLGNEQRKELISEFDRDDEDNNRLVILFYDAGDELFHSLLLPDGFYDPSEGLYGMRLALLNESIALYGFHCIGNCPSPFEIWIMVDFDGTNCSWTKQLAVVPTVELYMPGALWKNNVILINREGRVVSYNFDKEKLKYNPIHGVLRASFQATICVHSIVSVKGQPT</sequence>
<dbReference type="Gramene" id="PRQ45451">
    <property type="protein sequence ID" value="PRQ45451"/>
    <property type="gene ID" value="RchiOBHm_Chr3g0491541"/>
</dbReference>
<dbReference type="AlphaFoldDB" id="A0A2P6RG96"/>
<name>A0A2P6RG96_ROSCH</name>
<proteinExistence type="predicted"/>
<dbReference type="InterPro" id="IPR017451">
    <property type="entry name" value="F-box-assoc_interact_dom"/>
</dbReference>
<dbReference type="OrthoDB" id="1415606at2759"/>
<feature type="domain" description="F-box" evidence="1">
    <location>
        <begin position="1"/>
        <end position="42"/>
    </location>
</feature>
<evidence type="ECO:0000313" key="2">
    <source>
        <dbReference type="EMBL" id="PRQ45451.1"/>
    </source>
</evidence>
<dbReference type="Proteomes" id="UP000238479">
    <property type="component" value="Chromosome 3"/>
</dbReference>
<dbReference type="InterPro" id="IPR050796">
    <property type="entry name" value="SCF_F-box_component"/>
</dbReference>
<keyword evidence="3" id="KW-1185">Reference proteome</keyword>
<dbReference type="NCBIfam" id="TIGR01640">
    <property type="entry name" value="F_box_assoc_1"/>
    <property type="match status" value="1"/>
</dbReference>
<dbReference type="CDD" id="cd22157">
    <property type="entry name" value="F-box_AtFBW1-like"/>
    <property type="match status" value="1"/>
</dbReference>
<evidence type="ECO:0000313" key="3">
    <source>
        <dbReference type="Proteomes" id="UP000238479"/>
    </source>
</evidence>